<feature type="compositionally biased region" description="Basic and acidic residues" evidence="1">
    <location>
        <begin position="79"/>
        <end position="90"/>
    </location>
</feature>
<proteinExistence type="predicted"/>
<protein>
    <submittedName>
        <fullName evidence="2">Uncharacterized protein</fullName>
    </submittedName>
</protein>
<feature type="compositionally biased region" description="Polar residues" evidence="1">
    <location>
        <begin position="115"/>
        <end position="125"/>
    </location>
</feature>
<gene>
    <name evidence="2" type="ORF">BDN70DRAFT_797651</name>
</gene>
<dbReference type="Proteomes" id="UP000807469">
    <property type="component" value="Unassembled WGS sequence"/>
</dbReference>
<evidence type="ECO:0000256" key="1">
    <source>
        <dbReference type="SAM" id="MobiDB-lite"/>
    </source>
</evidence>
<dbReference type="EMBL" id="MU155143">
    <property type="protein sequence ID" value="KAF9484419.1"/>
    <property type="molecule type" value="Genomic_DNA"/>
</dbReference>
<name>A0A9P6D5D5_9AGAR</name>
<keyword evidence="3" id="KW-1185">Reference proteome</keyword>
<dbReference type="AlphaFoldDB" id="A0A9P6D5D5"/>
<feature type="compositionally biased region" description="Polar residues" evidence="1">
    <location>
        <begin position="91"/>
        <end position="106"/>
    </location>
</feature>
<evidence type="ECO:0000313" key="3">
    <source>
        <dbReference type="Proteomes" id="UP000807469"/>
    </source>
</evidence>
<comment type="caution">
    <text evidence="2">The sequence shown here is derived from an EMBL/GenBank/DDBJ whole genome shotgun (WGS) entry which is preliminary data.</text>
</comment>
<reference evidence="2" key="1">
    <citation type="submission" date="2020-11" db="EMBL/GenBank/DDBJ databases">
        <authorList>
            <consortium name="DOE Joint Genome Institute"/>
            <person name="Ahrendt S."/>
            <person name="Riley R."/>
            <person name="Andreopoulos W."/>
            <person name="Labutti K."/>
            <person name="Pangilinan J."/>
            <person name="Ruiz-Duenas F.J."/>
            <person name="Barrasa J.M."/>
            <person name="Sanchez-Garcia M."/>
            <person name="Camarero S."/>
            <person name="Miyauchi S."/>
            <person name="Serrano A."/>
            <person name="Linde D."/>
            <person name="Babiker R."/>
            <person name="Drula E."/>
            <person name="Ayuso-Fernandez I."/>
            <person name="Pacheco R."/>
            <person name="Padilla G."/>
            <person name="Ferreira P."/>
            <person name="Barriuso J."/>
            <person name="Kellner H."/>
            <person name="Castanera R."/>
            <person name="Alfaro M."/>
            <person name="Ramirez L."/>
            <person name="Pisabarro A.G."/>
            <person name="Kuo A."/>
            <person name="Tritt A."/>
            <person name="Lipzen A."/>
            <person name="He G."/>
            <person name="Yan M."/>
            <person name="Ng V."/>
            <person name="Cullen D."/>
            <person name="Martin F."/>
            <person name="Rosso M.-N."/>
            <person name="Henrissat B."/>
            <person name="Hibbett D."/>
            <person name="Martinez A.T."/>
            <person name="Grigoriev I.V."/>
        </authorList>
    </citation>
    <scope>NUCLEOTIDE SEQUENCE</scope>
    <source>
        <strain evidence="2">CIRM-BRFM 674</strain>
    </source>
</reference>
<evidence type="ECO:0000313" key="2">
    <source>
        <dbReference type="EMBL" id="KAF9484419.1"/>
    </source>
</evidence>
<dbReference type="OrthoDB" id="3057617at2759"/>
<sequence length="140" mass="15439">MGDISTGIGYLCGTCCAEVSADGSHFRSGTKPDPRERQVDEEFMARDYRRDADGRFVRQPTPGSSGMMFPRQQSGESGQSRKMDQVKRVESNTTGELRQTPNSDPSKPTMKDPSASLTNDILSQNQHHRSSTEMVGLPQV</sequence>
<organism evidence="2 3">
    <name type="scientific">Pholiota conissans</name>
    <dbReference type="NCBI Taxonomy" id="109636"/>
    <lineage>
        <taxon>Eukaryota</taxon>
        <taxon>Fungi</taxon>
        <taxon>Dikarya</taxon>
        <taxon>Basidiomycota</taxon>
        <taxon>Agaricomycotina</taxon>
        <taxon>Agaricomycetes</taxon>
        <taxon>Agaricomycetidae</taxon>
        <taxon>Agaricales</taxon>
        <taxon>Agaricineae</taxon>
        <taxon>Strophariaceae</taxon>
        <taxon>Pholiota</taxon>
    </lineage>
</organism>
<feature type="compositionally biased region" description="Basic and acidic residues" evidence="1">
    <location>
        <begin position="30"/>
        <end position="56"/>
    </location>
</feature>
<accession>A0A9P6D5D5</accession>
<feature type="region of interest" description="Disordered" evidence="1">
    <location>
        <begin position="21"/>
        <end position="140"/>
    </location>
</feature>